<proteinExistence type="predicted"/>
<evidence type="ECO:0000313" key="2">
    <source>
        <dbReference type="EMBL" id="GBP63330.1"/>
    </source>
</evidence>
<sequence length="84" mass="9069">MSRARLRGTGAGAVAGRLIDWIRARQPPAAAEIDKSDKAPFVTRGMPHSIDRPPIAQYHTYADGGSIIVLRSPHNLPRAALDSK</sequence>
<comment type="caution">
    <text evidence="2">The sequence shown here is derived from an EMBL/GenBank/DDBJ whole genome shotgun (WGS) entry which is preliminary data.</text>
</comment>
<protein>
    <submittedName>
        <fullName evidence="2">Uncharacterized protein</fullName>
    </submittedName>
</protein>
<evidence type="ECO:0000256" key="1">
    <source>
        <dbReference type="SAM" id="MobiDB-lite"/>
    </source>
</evidence>
<organism evidence="2 3">
    <name type="scientific">Eumeta variegata</name>
    <name type="common">Bagworm moth</name>
    <name type="synonym">Eumeta japonica</name>
    <dbReference type="NCBI Taxonomy" id="151549"/>
    <lineage>
        <taxon>Eukaryota</taxon>
        <taxon>Metazoa</taxon>
        <taxon>Ecdysozoa</taxon>
        <taxon>Arthropoda</taxon>
        <taxon>Hexapoda</taxon>
        <taxon>Insecta</taxon>
        <taxon>Pterygota</taxon>
        <taxon>Neoptera</taxon>
        <taxon>Endopterygota</taxon>
        <taxon>Lepidoptera</taxon>
        <taxon>Glossata</taxon>
        <taxon>Ditrysia</taxon>
        <taxon>Tineoidea</taxon>
        <taxon>Psychidae</taxon>
        <taxon>Oiketicinae</taxon>
        <taxon>Eumeta</taxon>
    </lineage>
</organism>
<name>A0A4C1XJN8_EUMVA</name>
<feature type="region of interest" description="Disordered" evidence="1">
    <location>
        <begin position="29"/>
        <end position="54"/>
    </location>
</feature>
<accession>A0A4C1XJN8</accession>
<evidence type="ECO:0000313" key="3">
    <source>
        <dbReference type="Proteomes" id="UP000299102"/>
    </source>
</evidence>
<gene>
    <name evidence="2" type="ORF">EVAR_41918_1</name>
</gene>
<dbReference type="Proteomes" id="UP000299102">
    <property type="component" value="Unassembled WGS sequence"/>
</dbReference>
<keyword evidence="3" id="KW-1185">Reference proteome</keyword>
<reference evidence="2 3" key="1">
    <citation type="journal article" date="2019" name="Commun. Biol.">
        <title>The bagworm genome reveals a unique fibroin gene that provides high tensile strength.</title>
        <authorList>
            <person name="Kono N."/>
            <person name="Nakamura H."/>
            <person name="Ohtoshi R."/>
            <person name="Tomita M."/>
            <person name="Numata K."/>
            <person name="Arakawa K."/>
        </authorList>
    </citation>
    <scope>NUCLEOTIDE SEQUENCE [LARGE SCALE GENOMIC DNA]</scope>
</reference>
<dbReference type="EMBL" id="BGZK01000867">
    <property type="protein sequence ID" value="GBP63330.1"/>
    <property type="molecule type" value="Genomic_DNA"/>
</dbReference>
<dbReference type="AlphaFoldDB" id="A0A4C1XJN8"/>